<evidence type="ECO:0000313" key="9">
    <source>
        <dbReference type="Proteomes" id="UP000826513"/>
    </source>
</evidence>
<evidence type="ECO:0000313" key="8">
    <source>
        <dbReference type="Proteomes" id="UP000298545"/>
    </source>
</evidence>
<dbReference type="Proteomes" id="UP000298545">
    <property type="component" value="Chromosome linear"/>
</dbReference>
<dbReference type="PROSITE" id="PS51736">
    <property type="entry name" value="RECOMBINASES_3"/>
    <property type="match status" value="1"/>
</dbReference>
<dbReference type="InterPro" id="IPR050639">
    <property type="entry name" value="SSR_resolvase"/>
</dbReference>
<dbReference type="EMBL" id="CP072168">
    <property type="protein sequence ID" value="QYA09490.1"/>
    <property type="molecule type" value="Genomic_DNA"/>
</dbReference>
<dbReference type="SUPFAM" id="SSF53041">
    <property type="entry name" value="Resolvase-like"/>
    <property type="match status" value="1"/>
</dbReference>
<reference evidence="7 9" key="2">
    <citation type="submission" date="2021-03" db="EMBL/GenBank/DDBJ databases">
        <title>Rapid diversification of plasmids in a genus of pathogenic and nitrogen fixing bacteria.</title>
        <authorList>
            <person name="Weisberg A.J."/>
            <person name="Miller M."/>
            <person name="Ream W."/>
            <person name="Grunwald N.J."/>
            <person name="Chang J.H."/>
        </authorList>
    </citation>
    <scope>NUCLEOTIDE SEQUENCE [LARGE SCALE GENOMIC DNA]</scope>
    <source>
        <strain evidence="7 9">AF3.44</strain>
    </source>
</reference>
<dbReference type="STRING" id="1367849.GCA_000518585_01903"/>
<dbReference type="Pfam" id="PF13408">
    <property type="entry name" value="Zn_ribbon_recom"/>
    <property type="match status" value="1"/>
</dbReference>
<sequence>MKPKAYSYVRMSTDVQLKGDSLRRQTEESKRYCEENGLELVEDFKLQDIGVSAYRGKNVTQGELGRFLSLAENGMIPEGSFLIVESLDRISREKPQTAVALFLQILESGVDIVTLTDRRVYKSGSADVADILLSVVIMARAYEESRTKGLRVGAAWENKRNNIRETKLTQVAPAWLSLSEDRRTFNAIPERVAVLQAIFNNADNGKGSYQIARKLNLDKIPTFAPSKGWHESYVSKLLTNRAVLGEFQPHRYIEGKRTPAGEPITDYFPAVVSLDQFERIQAGRAVRKNRGSGRKGRNNVNLFSGVATCGYCNGRMMILDKGSGPKGGIYIRCENARRGNECLAAAWPLKHLETAFLTFVKELDLPSLIVDSSAKADRLIAEGRLAAISNELTKKKKMRESAFDLLSDESVGTDFVREKLADLASEIQRIEKEQVELKFQTMQEFARQDHSDLNIQKLVEAISAGPKENLDSRIGIADWIRRNVPKMMVYPDGHAGPQREIDRMASSLDPHVADLLNTSISFARRNEALVDGSHRRFVVGFGGHRFRAVEVDRNDPTKQIVMAFSNDENWGIERGG</sequence>
<dbReference type="KEGG" id="alf:CFBP5473_19215"/>
<dbReference type="RefSeq" id="WP_027674708.1">
    <property type="nucleotide sequence ID" value="NZ_CP039692.1"/>
</dbReference>
<dbReference type="CDD" id="cd00338">
    <property type="entry name" value="Ser_Recombinase"/>
    <property type="match status" value="1"/>
</dbReference>
<keyword evidence="2" id="KW-0233">DNA recombination</keyword>
<dbReference type="AlphaFoldDB" id="A0A4D7DX92"/>
<accession>A0A4D7DX92</accession>
<feature type="coiled-coil region" evidence="3">
    <location>
        <begin position="413"/>
        <end position="440"/>
    </location>
</feature>
<dbReference type="Gene3D" id="3.40.50.1390">
    <property type="entry name" value="Resolvase, N-terminal catalytic domain"/>
    <property type="match status" value="1"/>
</dbReference>
<dbReference type="InterPro" id="IPR036162">
    <property type="entry name" value="Resolvase-like_N_sf"/>
</dbReference>
<dbReference type="InterPro" id="IPR025827">
    <property type="entry name" value="Zn_ribbon_recom_dom"/>
</dbReference>
<evidence type="ECO:0000259" key="5">
    <source>
        <dbReference type="PROSITE" id="PS51737"/>
    </source>
</evidence>
<organism evidence="6 8">
    <name type="scientific">Agrobacterium larrymoorei</name>
    <dbReference type="NCBI Taxonomy" id="160699"/>
    <lineage>
        <taxon>Bacteria</taxon>
        <taxon>Pseudomonadati</taxon>
        <taxon>Pseudomonadota</taxon>
        <taxon>Alphaproteobacteria</taxon>
        <taxon>Hyphomicrobiales</taxon>
        <taxon>Rhizobiaceae</taxon>
        <taxon>Rhizobium/Agrobacterium group</taxon>
        <taxon>Agrobacterium</taxon>
    </lineage>
</organism>
<keyword evidence="3" id="KW-0175">Coiled coil</keyword>
<evidence type="ECO:0000256" key="1">
    <source>
        <dbReference type="ARBA" id="ARBA00023125"/>
    </source>
</evidence>
<dbReference type="EMBL" id="CP039692">
    <property type="protein sequence ID" value="QCJ00068.1"/>
    <property type="molecule type" value="Genomic_DNA"/>
</dbReference>
<keyword evidence="9" id="KW-1185">Reference proteome</keyword>
<proteinExistence type="predicted"/>
<name>A0A4D7DX92_9HYPH</name>
<evidence type="ECO:0000259" key="4">
    <source>
        <dbReference type="PROSITE" id="PS51736"/>
    </source>
</evidence>
<dbReference type="InterPro" id="IPR011109">
    <property type="entry name" value="DNA_bind_recombinase_dom"/>
</dbReference>
<dbReference type="InterPro" id="IPR006119">
    <property type="entry name" value="Resolv_N"/>
</dbReference>
<dbReference type="Gene3D" id="3.90.1750.20">
    <property type="entry name" value="Putative Large Serine Recombinase, Chain B, Domain 2"/>
    <property type="match status" value="1"/>
</dbReference>
<feature type="domain" description="Recombinase" evidence="5">
    <location>
        <begin position="174"/>
        <end position="293"/>
    </location>
</feature>
<dbReference type="GO" id="GO:0000150">
    <property type="term" value="F:DNA strand exchange activity"/>
    <property type="evidence" value="ECO:0007669"/>
    <property type="project" value="InterPro"/>
</dbReference>
<dbReference type="Pfam" id="PF00239">
    <property type="entry name" value="Resolvase"/>
    <property type="match status" value="1"/>
</dbReference>
<gene>
    <name evidence="6" type="ORF">CFBP5473_19215</name>
    <name evidence="7" type="ORF">J5285_19135</name>
</gene>
<dbReference type="PANTHER" id="PTHR30461">
    <property type="entry name" value="DNA-INVERTASE FROM LAMBDOID PROPHAGE"/>
    <property type="match status" value="1"/>
</dbReference>
<protein>
    <submittedName>
        <fullName evidence="6">Recombinase family protein</fullName>
    </submittedName>
</protein>
<dbReference type="PROSITE" id="PS51737">
    <property type="entry name" value="RECOMBINASE_DNA_BIND"/>
    <property type="match status" value="1"/>
</dbReference>
<keyword evidence="1" id="KW-0238">DNA-binding</keyword>
<dbReference type="OrthoDB" id="9791494at2"/>
<dbReference type="GO" id="GO:0003677">
    <property type="term" value="F:DNA binding"/>
    <property type="evidence" value="ECO:0007669"/>
    <property type="project" value="UniProtKB-KW"/>
</dbReference>
<dbReference type="InterPro" id="IPR038109">
    <property type="entry name" value="DNA_bind_recomb_sf"/>
</dbReference>
<reference evidence="6 8" key="1">
    <citation type="submission" date="2019-04" db="EMBL/GenBank/DDBJ databases">
        <title>Complete genome sequence of Agrobacterium larrymoorei CFBP5473.</title>
        <authorList>
            <person name="Haryono M."/>
            <person name="Chou L."/>
            <person name="Lin Y.-C."/>
            <person name="Lai E.-M."/>
            <person name="Kuo C.-H."/>
        </authorList>
    </citation>
    <scope>NUCLEOTIDE SEQUENCE [LARGE SCALE GENOMIC DNA]</scope>
    <source>
        <strain evidence="6 8">CFBP5473</strain>
    </source>
</reference>
<evidence type="ECO:0000313" key="7">
    <source>
        <dbReference type="EMBL" id="QYA09490.1"/>
    </source>
</evidence>
<evidence type="ECO:0000313" key="6">
    <source>
        <dbReference type="EMBL" id="QCJ00068.1"/>
    </source>
</evidence>
<feature type="domain" description="Resolvase/invertase-type recombinase catalytic" evidence="4">
    <location>
        <begin position="4"/>
        <end position="163"/>
    </location>
</feature>
<dbReference type="PANTHER" id="PTHR30461:SF2">
    <property type="entry name" value="SERINE RECOMBINASE PINE-RELATED"/>
    <property type="match status" value="1"/>
</dbReference>
<dbReference type="SMART" id="SM00857">
    <property type="entry name" value="Resolvase"/>
    <property type="match status" value="1"/>
</dbReference>
<evidence type="ECO:0000256" key="2">
    <source>
        <dbReference type="ARBA" id="ARBA00023172"/>
    </source>
</evidence>
<dbReference type="Pfam" id="PF07508">
    <property type="entry name" value="Recombinase"/>
    <property type="match status" value="1"/>
</dbReference>
<dbReference type="Proteomes" id="UP000826513">
    <property type="component" value="Chromosome 2"/>
</dbReference>
<evidence type="ECO:0000256" key="3">
    <source>
        <dbReference type="SAM" id="Coils"/>
    </source>
</evidence>